<evidence type="ECO:0000313" key="2">
    <source>
        <dbReference type="Proteomes" id="UP000026961"/>
    </source>
</evidence>
<dbReference type="AlphaFoldDB" id="A0A0D9ZVP4"/>
<organism evidence="1">
    <name type="scientific">Oryza glumipatula</name>
    <dbReference type="NCBI Taxonomy" id="40148"/>
    <lineage>
        <taxon>Eukaryota</taxon>
        <taxon>Viridiplantae</taxon>
        <taxon>Streptophyta</taxon>
        <taxon>Embryophyta</taxon>
        <taxon>Tracheophyta</taxon>
        <taxon>Spermatophyta</taxon>
        <taxon>Magnoliopsida</taxon>
        <taxon>Liliopsida</taxon>
        <taxon>Poales</taxon>
        <taxon>Poaceae</taxon>
        <taxon>BOP clade</taxon>
        <taxon>Oryzoideae</taxon>
        <taxon>Oryzeae</taxon>
        <taxon>Oryzinae</taxon>
        <taxon>Oryza</taxon>
    </lineage>
</organism>
<name>A0A0D9ZVP4_9ORYZ</name>
<keyword evidence="2" id="KW-1185">Reference proteome</keyword>
<dbReference type="HOGENOM" id="CLU_1734330_0_0_1"/>
<accession>A0A0D9ZVP4</accession>
<dbReference type="EnsemblPlants" id="OGLUM05G07440.1">
    <property type="protein sequence ID" value="OGLUM05G07440.1"/>
    <property type="gene ID" value="OGLUM05G07440"/>
</dbReference>
<dbReference type="Gramene" id="OGLUM05G07440.1">
    <property type="protein sequence ID" value="OGLUM05G07440.1"/>
    <property type="gene ID" value="OGLUM05G07440"/>
</dbReference>
<evidence type="ECO:0000313" key="1">
    <source>
        <dbReference type="EnsemblPlants" id="OGLUM05G07440.1"/>
    </source>
</evidence>
<proteinExistence type="predicted"/>
<protein>
    <submittedName>
        <fullName evidence="1">Uncharacterized protein</fullName>
    </submittedName>
</protein>
<reference evidence="1" key="2">
    <citation type="submission" date="2018-05" db="EMBL/GenBank/DDBJ databases">
        <title>OgluRS3 (Oryza glumaepatula Reference Sequence Version 3).</title>
        <authorList>
            <person name="Zhang J."/>
            <person name="Kudrna D."/>
            <person name="Lee S."/>
            <person name="Talag J."/>
            <person name="Welchert J."/>
            <person name="Wing R.A."/>
        </authorList>
    </citation>
    <scope>NUCLEOTIDE SEQUENCE [LARGE SCALE GENOMIC DNA]</scope>
</reference>
<dbReference type="Proteomes" id="UP000026961">
    <property type="component" value="Chromosome 5"/>
</dbReference>
<sequence length="151" mass="17191">MAAPRALLQTKIFYGSNKKQLPAAAGVVRVKVVLTREQAARLVSLAGERRRRRTVAQLVRELRRDGGRRRPCRRLAGDGVEAGARDHLRGVVGFRGEIRETYYMVNWSWTGGYNVHHAGRRKKKETRGYVVNLSRRMKTLSHHAVVLATEY</sequence>
<reference evidence="1" key="1">
    <citation type="submission" date="2015-04" db="UniProtKB">
        <authorList>
            <consortium name="EnsemblPlants"/>
        </authorList>
    </citation>
    <scope>IDENTIFICATION</scope>
</reference>